<name>A0ABR2GDN3_9ROSI</name>
<sequence length="171" mass="19033">MLQLHLCKCFNNLPQQDDKGDVSAETTGPAWADIKISAERFVELWLISNANLRLVEDEANNGFSLRLSSPRRMAKESRRVLHSVALADSGLWSGLHQFSYSFCFDLLLLSYVVHLILNLPRQISQVLKSRPIGGFPSDTEVDKGAIHEQCKAISIRSGMLGHDTQKQGAAQ</sequence>
<reference evidence="1 2" key="1">
    <citation type="journal article" date="2024" name="G3 (Bethesda)">
        <title>Genome assembly of Hibiscus sabdariffa L. provides insights into metabolisms of medicinal natural products.</title>
        <authorList>
            <person name="Kim T."/>
        </authorList>
    </citation>
    <scope>NUCLEOTIDE SEQUENCE [LARGE SCALE GENOMIC DNA]</scope>
    <source>
        <strain evidence="1">TK-2024</strain>
        <tissue evidence="1">Old leaves</tissue>
    </source>
</reference>
<gene>
    <name evidence="1" type="ORF">V6N12_050658</name>
</gene>
<organism evidence="1 2">
    <name type="scientific">Hibiscus sabdariffa</name>
    <name type="common">roselle</name>
    <dbReference type="NCBI Taxonomy" id="183260"/>
    <lineage>
        <taxon>Eukaryota</taxon>
        <taxon>Viridiplantae</taxon>
        <taxon>Streptophyta</taxon>
        <taxon>Embryophyta</taxon>
        <taxon>Tracheophyta</taxon>
        <taxon>Spermatophyta</taxon>
        <taxon>Magnoliopsida</taxon>
        <taxon>eudicotyledons</taxon>
        <taxon>Gunneridae</taxon>
        <taxon>Pentapetalae</taxon>
        <taxon>rosids</taxon>
        <taxon>malvids</taxon>
        <taxon>Malvales</taxon>
        <taxon>Malvaceae</taxon>
        <taxon>Malvoideae</taxon>
        <taxon>Hibiscus</taxon>
    </lineage>
</organism>
<dbReference type="EMBL" id="JBBPBM010000001">
    <property type="protein sequence ID" value="KAK8600810.1"/>
    <property type="molecule type" value="Genomic_DNA"/>
</dbReference>
<comment type="caution">
    <text evidence="1">The sequence shown here is derived from an EMBL/GenBank/DDBJ whole genome shotgun (WGS) entry which is preliminary data.</text>
</comment>
<protein>
    <submittedName>
        <fullName evidence="1">Uncharacterized protein</fullName>
    </submittedName>
</protein>
<evidence type="ECO:0000313" key="1">
    <source>
        <dbReference type="EMBL" id="KAK8600810.1"/>
    </source>
</evidence>
<evidence type="ECO:0000313" key="2">
    <source>
        <dbReference type="Proteomes" id="UP001472677"/>
    </source>
</evidence>
<keyword evidence="2" id="KW-1185">Reference proteome</keyword>
<proteinExistence type="predicted"/>
<dbReference type="Proteomes" id="UP001472677">
    <property type="component" value="Unassembled WGS sequence"/>
</dbReference>
<accession>A0ABR2GDN3</accession>